<accession>A0A1E5ILA2</accession>
<keyword evidence="1" id="KW-0472">Membrane</keyword>
<sequence length="123" mass="13629">MCFIIRTLCKRPIITIFIVYAFILILLNAFGDFSCEKQSYLYKLIGNNNTVSVEGRILSVPQLVKNGKRFIMKTSTANGSAVSEKIIVNSHPGYSVSCGDIINVEGKLKKSFSSAFHCFPSLI</sequence>
<dbReference type="Pfam" id="PF13567">
    <property type="entry name" value="DUF4131"/>
    <property type="match status" value="1"/>
</dbReference>
<comment type="caution">
    <text evidence="3">The sequence shown here is derived from an EMBL/GenBank/DDBJ whole genome shotgun (WGS) entry which is preliminary data.</text>
</comment>
<name>A0A1E5ILA2_ENDTX</name>
<organism evidence="3 4">
    <name type="scientific">Endomicrobium trichonymphae</name>
    <dbReference type="NCBI Taxonomy" id="1408204"/>
    <lineage>
        <taxon>Bacteria</taxon>
        <taxon>Pseudomonadati</taxon>
        <taxon>Elusimicrobiota</taxon>
        <taxon>Endomicrobiia</taxon>
        <taxon>Endomicrobiales</taxon>
        <taxon>Endomicrobiaceae</taxon>
        <taxon>Candidatus Endomicrobiellum</taxon>
    </lineage>
</organism>
<feature type="domain" description="DUF4131" evidence="2">
    <location>
        <begin position="6"/>
        <end position="110"/>
    </location>
</feature>
<dbReference type="InterPro" id="IPR025405">
    <property type="entry name" value="DUF4131"/>
</dbReference>
<evidence type="ECO:0000256" key="1">
    <source>
        <dbReference type="SAM" id="Phobius"/>
    </source>
</evidence>
<feature type="transmembrane region" description="Helical" evidence="1">
    <location>
        <begin position="12"/>
        <end position="31"/>
    </location>
</feature>
<evidence type="ECO:0000313" key="4">
    <source>
        <dbReference type="Proteomes" id="UP000095237"/>
    </source>
</evidence>
<reference evidence="3 4" key="1">
    <citation type="submission" date="2015-11" db="EMBL/GenBank/DDBJ databases">
        <title>Evidence for parallel genomic evolution in an endosymbiosis of termite gut flagellates.</title>
        <authorList>
            <person name="Zheng H."/>
        </authorList>
    </citation>
    <scope>NUCLEOTIDE SEQUENCE [LARGE SCALE GENOMIC DNA]</scope>
    <source>
        <strain evidence="3 4">CET450</strain>
    </source>
</reference>
<evidence type="ECO:0000259" key="2">
    <source>
        <dbReference type="Pfam" id="PF13567"/>
    </source>
</evidence>
<dbReference type="Proteomes" id="UP000095237">
    <property type="component" value="Unassembled WGS sequence"/>
</dbReference>
<proteinExistence type="predicted"/>
<gene>
    <name evidence="3" type="ORF">ATZ36_15725</name>
</gene>
<protein>
    <recommendedName>
        <fullName evidence="2">DUF4131 domain-containing protein</fullName>
    </recommendedName>
</protein>
<dbReference type="EMBL" id="LNVX01000227">
    <property type="protein sequence ID" value="OEG71249.1"/>
    <property type="molecule type" value="Genomic_DNA"/>
</dbReference>
<dbReference type="AlphaFoldDB" id="A0A1E5ILA2"/>
<keyword evidence="1" id="KW-1133">Transmembrane helix</keyword>
<keyword evidence="4" id="KW-1185">Reference proteome</keyword>
<keyword evidence="1" id="KW-0812">Transmembrane</keyword>
<evidence type="ECO:0000313" key="3">
    <source>
        <dbReference type="EMBL" id="OEG71249.1"/>
    </source>
</evidence>